<organism evidence="2 3">
    <name type="scientific">Purpureocillium lilacinum</name>
    <name type="common">Paecilomyces lilacinus</name>
    <dbReference type="NCBI Taxonomy" id="33203"/>
    <lineage>
        <taxon>Eukaryota</taxon>
        <taxon>Fungi</taxon>
        <taxon>Dikarya</taxon>
        <taxon>Ascomycota</taxon>
        <taxon>Pezizomycotina</taxon>
        <taxon>Sordariomycetes</taxon>
        <taxon>Hypocreomycetidae</taxon>
        <taxon>Hypocreales</taxon>
        <taxon>Ophiocordycipitaceae</taxon>
        <taxon>Purpureocillium</taxon>
    </lineage>
</organism>
<dbReference type="AlphaFoldDB" id="A0A2U3DT50"/>
<proteinExistence type="predicted"/>
<dbReference type="Proteomes" id="UP000245956">
    <property type="component" value="Unassembled WGS sequence"/>
</dbReference>
<name>A0A2U3DT50_PURLI</name>
<evidence type="ECO:0000313" key="2">
    <source>
        <dbReference type="EMBL" id="PWI65422.1"/>
    </source>
</evidence>
<feature type="region of interest" description="Disordered" evidence="1">
    <location>
        <begin position="92"/>
        <end position="126"/>
    </location>
</feature>
<evidence type="ECO:0000256" key="1">
    <source>
        <dbReference type="SAM" id="MobiDB-lite"/>
    </source>
</evidence>
<gene>
    <name evidence="2" type="ORF">PCL_07023</name>
</gene>
<sequence length="210" mass="23486">MDHPASIVFGREMALVVQWVGGDARVQYSTPRYHWKRLLERGAASERRTFEATSTGIIVHVPVVASFPSACWEPPSSWLWAHILARRRPGAAQALDPVRHTRRRQRSDPRPAMNGSGIGLSAAGDERTVHSEDLGLERSNWMLFRTGGRVDEMKGTLGRLASDGDSDHPESRLRSHGNWWRSYVGACCQERTVRTCHMKNPSCASGQSQE</sequence>
<evidence type="ECO:0000313" key="3">
    <source>
        <dbReference type="Proteomes" id="UP000245956"/>
    </source>
</evidence>
<reference evidence="2 3" key="1">
    <citation type="journal article" date="2016" name="Front. Microbiol.">
        <title>Genome and transcriptome sequences reveal the specific parasitism of the nematophagous Purpureocillium lilacinum 36-1.</title>
        <authorList>
            <person name="Xie J."/>
            <person name="Li S."/>
            <person name="Mo C."/>
            <person name="Xiao X."/>
            <person name="Peng D."/>
            <person name="Wang G."/>
            <person name="Xiao Y."/>
        </authorList>
    </citation>
    <scope>NUCLEOTIDE SEQUENCE [LARGE SCALE GENOMIC DNA]</scope>
    <source>
        <strain evidence="2 3">36-1</strain>
    </source>
</reference>
<protein>
    <submittedName>
        <fullName evidence="2">Uncharacterized protein</fullName>
    </submittedName>
</protein>
<dbReference type="EMBL" id="LCWV01000033">
    <property type="protein sequence ID" value="PWI65422.1"/>
    <property type="molecule type" value="Genomic_DNA"/>
</dbReference>
<accession>A0A2U3DT50</accession>
<comment type="caution">
    <text evidence="2">The sequence shown here is derived from an EMBL/GenBank/DDBJ whole genome shotgun (WGS) entry which is preliminary data.</text>
</comment>